<dbReference type="SMART" id="SM00226">
    <property type="entry name" value="LMWPc"/>
    <property type="match status" value="1"/>
</dbReference>
<sequence length="182" mass="20381">MAPRGSDSVGRRPVSVVFVCLGNICRSPMAEGVFQHLTKTTRPQHPLISHIDSAGTGAYHVGDDPDSRTMSTLADNGITGYRHHARKFQPSDFKTFDYVMAMDDDNLDFLQRMRNKLVKDGNPDGELAKLRLFGDFGGRKGEEVADPYYGGKDGFTIAYEQMVRFTKGFLKRLEVENVDDEK</sequence>
<dbReference type="PANTHER" id="PTHR11717:SF7">
    <property type="entry name" value="LOW MOLECULAR WEIGHT PHOSPHOTYROSINE PROTEIN PHOSPHATASE"/>
    <property type="match status" value="1"/>
</dbReference>
<evidence type="ECO:0000313" key="10">
    <source>
        <dbReference type="EMBL" id="KAF2753373.1"/>
    </source>
</evidence>
<keyword evidence="5" id="KW-0378">Hydrolase</keyword>
<evidence type="ECO:0000256" key="7">
    <source>
        <dbReference type="ARBA" id="ARBA00051722"/>
    </source>
</evidence>
<evidence type="ECO:0000313" key="11">
    <source>
        <dbReference type="Proteomes" id="UP000799437"/>
    </source>
</evidence>
<dbReference type="FunFam" id="3.40.50.2300:FF:000105">
    <property type="entry name" value="Low molecular weight phosphotyrosine protein"/>
    <property type="match status" value="1"/>
</dbReference>
<feature type="active site" evidence="8">
    <location>
        <position position="26"/>
    </location>
</feature>
<evidence type="ECO:0000259" key="9">
    <source>
        <dbReference type="SMART" id="SM00226"/>
    </source>
</evidence>
<dbReference type="InterPro" id="IPR036196">
    <property type="entry name" value="Ptyr_pPase_sf"/>
</dbReference>
<accession>A0A6A6VT24</accession>
<dbReference type="CDD" id="cd16343">
    <property type="entry name" value="LMWPTP"/>
    <property type="match status" value="1"/>
</dbReference>
<dbReference type="PRINTS" id="PR00719">
    <property type="entry name" value="LMWPTPASE"/>
</dbReference>
<comment type="similarity">
    <text evidence="3">Belongs to the low molecular weight phosphotyrosine protein phosphatase family.</text>
</comment>
<dbReference type="InterPro" id="IPR017867">
    <property type="entry name" value="Tyr_phospatase_low_mol_wt"/>
</dbReference>
<keyword evidence="4" id="KW-0963">Cytoplasm</keyword>
<reference evidence="10" key="1">
    <citation type="journal article" date="2020" name="Stud. Mycol.">
        <title>101 Dothideomycetes genomes: a test case for predicting lifestyles and emergence of pathogens.</title>
        <authorList>
            <person name="Haridas S."/>
            <person name="Albert R."/>
            <person name="Binder M."/>
            <person name="Bloem J."/>
            <person name="Labutti K."/>
            <person name="Salamov A."/>
            <person name="Andreopoulos B."/>
            <person name="Baker S."/>
            <person name="Barry K."/>
            <person name="Bills G."/>
            <person name="Bluhm B."/>
            <person name="Cannon C."/>
            <person name="Castanera R."/>
            <person name="Culley D."/>
            <person name="Daum C."/>
            <person name="Ezra D."/>
            <person name="Gonzalez J."/>
            <person name="Henrissat B."/>
            <person name="Kuo A."/>
            <person name="Liang C."/>
            <person name="Lipzen A."/>
            <person name="Lutzoni F."/>
            <person name="Magnuson J."/>
            <person name="Mondo S."/>
            <person name="Nolan M."/>
            <person name="Ohm R."/>
            <person name="Pangilinan J."/>
            <person name="Park H.-J."/>
            <person name="Ramirez L."/>
            <person name="Alfaro M."/>
            <person name="Sun H."/>
            <person name="Tritt A."/>
            <person name="Yoshinaga Y."/>
            <person name="Zwiers L.-H."/>
            <person name="Turgeon B."/>
            <person name="Goodwin S."/>
            <person name="Spatafora J."/>
            <person name="Crous P."/>
            <person name="Grigoriev I."/>
        </authorList>
    </citation>
    <scope>NUCLEOTIDE SEQUENCE</scope>
    <source>
        <strain evidence="10">CBS 121739</strain>
    </source>
</reference>
<dbReference type="OrthoDB" id="3388at2759"/>
<keyword evidence="6" id="KW-0904">Protein phosphatase</keyword>
<feature type="domain" description="Phosphotyrosine protein phosphatase I" evidence="9">
    <location>
        <begin position="14"/>
        <end position="172"/>
    </location>
</feature>
<evidence type="ECO:0000256" key="1">
    <source>
        <dbReference type="ARBA" id="ARBA00000032"/>
    </source>
</evidence>
<dbReference type="InterPro" id="IPR023485">
    <property type="entry name" value="Ptyr_pPase"/>
</dbReference>
<protein>
    <submittedName>
        <fullName evidence="10">Phosphotyrosine protein phosphatases I</fullName>
    </submittedName>
</protein>
<dbReference type="AlphaFoldDB" id="A0A6A6VT24"/>
<gene>
    <name evidence="10" type="ORF">EJ05DRAFT_444997</name>
</gene>
<dbReference type="GO" id="GO:0004725">
    <property type="term" value="F:protein tyrosine phosphatase activity"/>
    <property type="evidence" value="ECO:0007669"/>
    <property type="project" value="UniProtKB-EC"/>
</dbReference>
<dbReference type="PANTHER" id="PTHR11717">
    <property type="entry name" value="LOW MOLECULAR WEIGHT PROTEIN TYROSINE PHOSPHATASE"/>
    <property type="match status" value="1"/>
</dbReference>
<dbReference type="RefSeq" id="XP_033595824.1">
    <property type="nucleotide sequence ID" value="XM_033742154.1"/>
</dbReference>
<dbReference type="GO" id="GO:0005737">
    <property type="term" value="C:cytoplasm"/>
    <property type="evidence" value="ECO:0007669"/>
    <property type="project" value="UniProtKB-SubCell"/>
</dbReference>
<evidence type="ECO:0000256" key="6">
    <source>
        <dbReference type="ARBA" id="ARBA00022912"/>
    </source>
</evidence>
<dbReference type="Pfam" id="PF01451">
    <property type="entry name" value="LMWPc"/>
    <property type="match status" value="1"/>
</dbReference>
<keyword evidence="11" id="KW-1185">Reference proteome</keyword>
<evidence type="ECO:0000256" key="4">
    <source>
        <dbReference type="ARBA" id="ARBA00022490"/>
    </source>
</evidence>
<dbReference type="EMBL" id="ML996584">
    <property type="protein sequence ID" value="KAF2753373.1"/>
    <property type="molecule type" value="Genomic_DNA"/>
</dbReference>
<evidence type="ECO:0000256" key="8">
    <source>
        <dbReference type="PIRSR" id="PIRSR617867-1"/>
    </source>
</evidence>
<dbReference type="InterPro" id="IPR050438">
    <property type="entry name" value="LMW_PTPase"/>
</dbReference>
<comment type="catalytic activity">
    <reaction evidence="7">
        <text>O-phospho-L-tyrosyl-[protein] + H2O = L-tyrosyl-[protein] + phosphate</text>
        <dbReference type="Rhea" id="RHEA:10684"/>
        <dbReference type="Rhea" id="RHEA-COMP:10136"/>
        <dbReference type="Rhea" id="RHEA-COMP:20101"/>
        <dbReference type="ChEBI" id="CHEBI:15377"/>
        <dbReference type="ChEBI" id="CHEBI:43474"/>
        <dbReference type="ChEBI" id="CHEBI:46858"/>
        <dbReference type="ChEBI" id="CHEBI:61978"/>
        <dbReference type="EC" id="3.1.3.48"/>
    </reaction>
</comment>
<comment type="subcellular location">
    <subcellularLocation>
        <location evidence="2">Cytoplasm</location>
    </subcellularLocation>
</comment>
<evidence type="ECO:0000256" key="3">
    <source>
        <dbReference type="ARBA" id="ARBA00011063"/>
    </source>
</evidence>
<evidence type="ECO:0000256" key="5">
    <source>
        <dbReference type="ARBA" id="ARBA00022801"/>
    </source>
</evidence>
<dbReference type="GO" id="GO:0003993">
    <property type="term" value="F:acid phosphatase activity"/>
    <property type="evidence" value="ECO:0007669"/>
    <property type="project" value="UniProtKB-EC"/>
</dbReference>
<organism evidence="10 11">
    <name type="scientific">Pseudovirgaria hyperparasitica</name>
    <dbReference type="NCBI Taxonomy" id="470096"/>
    <lineage>
        <taxon>Eukaryota</taxon>
        <taxon>Fungi</taxon>
        <taxon>Dikarya</taxon>
        <taxon>Ascomycota</taxon>
        <taxon>Pezizomycotina</taxon>
        <taxon>Dothideomycetes</taxon>
        <taxon>Dothideomycetes incertae sedis</taxon>
        <taxon>Acrospermales</taxon>
        <taxon>Acrospermaceae</taxon>
        <taxon>Pseudovirgaria</taxon>
    </lineage>
</organism>
<dbReference type="Proteomes" id="UP000799437">
    <property type="component" value="Unassembled WGS sequence"/>
</dbReference>
<proteinExistence type="inferred from homology"/>
<dbReference type="GeneID" id="54483208"/>
<name>A0A6A6VT24_9PEZI</name>
<feature type="active site" description="Proton donor" evidence="8">
    <location>
        <position position="146"/>
    </location>
</feature>
<dbReference type="SUPFAM" id="SSF52788">
    <property type="entry name" value="Phosphotyrosine protein phosphatases I"/>
    <property type="match status" value="1"/>
</dbReference>
<feature type="active site" description="Nucleophile" evidence="8">
    <location>
        <position position="20"/>
    </location>
</feature>
<evidence type="ECO:0000256" key="2">
    <source>
        <dbReference type="ARBA" id="ARBA00004496"/>
    </source>
</evidence>
<dbReference type="Gene3D" id="3.40.50.2300">
    <property type="match status" value="1"/>
</dbReference>
<comment type="catalytic activity">
    <reaction evidence="1">
        <text>a phosphate monoester + H2O = an alcohol + phosphate</text>
        <dbReference type="Rhea" id="RHEA:15017"/>
        <dbReference type="ChEBI" id="CHEBI:15377"/>
        <dbReference type="ChEBI" id="CHEBI:30879"/>
        <dbReference type="ChEBI" id="CHEBI:43474"/>
        <dbReference type="ChEBI" id="CHEBI:67140"/>
        <dbReference type="EC" id="3.1.3.2"/>
    </reaction>
</comment>